<dbReference type="EMBL" id="JBIYDN010000026">
    <property type="protein sequence ID" value="MFK4446488.1"/>
    <property type="molecule type" value="Genomic_DNA"/>
</dbReference>
<gene>
    <name evidence="2" type="ORF">ABH943_006520</name>
</gene>
<dbReference type="Gene3D" id="3.10.180.10">
    <property type="entry name" value="2,3-Dihydroxybiphenyl 1,2-Dioxygenase, domain 1"/>
    <property type="match status" value="1"/>
</dbReference>
<dbReference type="InterPro" id="IPR037523">
    <property type="entry name" value="VOC_core"/>
</dbReference>
<dbReference type="Proteomes" id="UP001620514">
    <property type="component" value="Unassembled WGS sequence"/>
</dbReference>
<keyword evidence="3" id="KW-1185">Reference proteome</keyword>
<reference evidence="2 3" key="1">
    <citation type="submission" date="2024-10" db="EMBL/GenBank/DDBJ databases">
        <authorList>
            <person name="Deangelis K."/>
            <person name="Huntemann M."/>
            <person name="Clum A."/>
            <person name="Wang J."/>
            <person name="Palaniappan K."/>
            <person name="Ritter S."/>
            <person name="Chen I.-M."/>
            <person name="Stamatis D."/>
            <person name="Reddy T."/>
            <person name="O'Malley R."/>
            <person name="Daum C."/>
            <person name="Ng V."/>
            <person name="Ivanova N."/>
            <person name="Kyrpides N."/>
            <person name="Woyke T."/>
        </authorList>
    </citation>
    <scope>NUCLEOTIDE SEQUENCE [LARGE SCALE GENOMIC DNA]</scope>
    <source>
        <strain evidence="2 3">GAS97</strain>
    </source>
</reference>
<reference evidence="2 3" key="2">
    <citation type="submission" date="2024-11" db="EMBL/GenBank/DDBJ databases">
        <title>Using genomics to understand microbial adaptation to soil warming.</title>
        <authorList>
            <person name="Deangelis K.M. PhD."/>
        </authorList>
    </citation>
    <scope>NUCLEOTIDE SEQUENCE [LARGE SCALE GENOMIC DNA]</scope>
    <source>
        <strain evidence="2 3">GAS97</strain>
    </source>
</reference>
<feature type="domain" description="VOC" evidence="1">
    <location>
        <begin position="4"/>
        <end position="137"/>
    </location>
</feature>
<dbReference type="PROSITE" id="PS51819">
    <property type="entry name" value="VOC"/>
    <property type="match status" value="1"/>
</dbReference>
<sequence length="144" mass="16624">MNFKFHHLNLCTDSLPRLTQFYKTLFDLGTISDEEHARVNAESASTGYSGKVDFLSDGDIEFHWSERDLDTGFKMNQIINPMSRGHFCFRTDDIEGFKKRLNEKGIRYSDYGRWAIAGWDQVFLQDPDGNVIEVHQPNVFGPGR</sequence>
<evidence type="ECO:0000313" key="2">
    <source>
        <dbReference type="EMBL" id="MFK4446488.1"/>
    </source>
</evidence>
<dbReference type="InterPro" id="IPR029068">
    <property type="entry name" value="Glyas_Bleomycin-R_OHBP_Dase"/>
</dbReference>
<accession>A0ABW8MRZ7</accession>
<dbReference type="SUPFAM" id="SSF54593">
    <property type="entry name" value="Glyoxalase/Bleomycin resistance protein/Dihydroxybiphenyl dioxygenase"/>
    <property type="match status" value="1"/>
</dbReference>
<dbReference type="RefSeq" id="WP_404611376.1">
    <property type="nucleotide sequence ID" value="NZ_JBIYDN010000026.1"/>
</dbReference>
<organism evidence="2 3">
    <name type="scientific">Caballeronia udeis</name>
    <dbReference type="NCBI Taxonomy" id="1232866"/>
    <lineage>
        <taxon>Bacteria</taxon>
        <taxon>Pseudomonadati</taxon>
        <taxon>Pseudomonadota</taxon>
        <taxon>Betaproteobacteria</taxon>
        <taxon>Burkholderiales</taxon>
        <taxon>Burkholderiaceae</taxon>
        <taxon>Caballeronia</taxon>
    </lineage>
</organism>
<comment type="caution">
    <text evidence="2">The sequence shown here is derived from an EMBL/GenBank/DDBJ whole genome shotgun (WGS) entry which is preliminary data.</text>
</comment>
<dbReference type="Pfam" id="PF00903">
    <property type="entry name" value="Glyoxalase"/>
    <property type="match status" value="1"/>
</dbReference>
<protein>
    <submittedName>
        <fullName evidence="2">Catechol 2,3-dioxygenase-like lactoylglutathione lyase family enzyme</fullName>
    </submittedName>
</protein>
<evidence type="ECO:0000259" key="1">
    <source>
        <dbReference type="PROSITE" id="PS51819"/>
    </source>
</evidence>
<proteinExistence type="predicted"/>
<name>A0ABW8MRZ7_9BURK</name>
<dbReference type="InterPro" id="IPR004360">
    <property type="entry name" value="Glyas_Fos-R_dOase_dom"/>
</dbReference>
<evidence type="ECO:0000313" key="3">
    <source>
        <dbReference type="Proteomes" id="UP001620514"/>
    </source>
</evidence>